<gene>
    <name evidence="1" type="ORF">F5876DRAFT_54270</name>
</gene>
<name>A0ACC1TGA0_9AGAR</name>
<evidence type="ECO:0000313" key="1">
    <source>
        <dbReference type="EMBL" id="KAJ3803648.1"/>
    </source>
</evidence>
<protein>
    <submittedName>
        <fullName evidence="1">Uncharacterized protein</fullName>
    </submittedName>
</protein>
<organism evidence="1 2">
    <name type="scientific">Lentinula aff. lateritia</name>
    <dbReference type="NCBI Taxonomy" id="2804960"/>
    <lineage>
        <taxon>Eukaryota</taxon>
        <taxon>Fungi</taxon>
        <taxon>Dikarya</taxon>
        <taxon>Basidiomycota</taxon>
        <taxon>Agaricomycotina</taxon>
        <taxon>Agaricomycetes</taxon>
        <taxon>Agaricomycetidae</taxon>
        <taxon>Agaricales</taxon>
        <taxon>Marasmiineae</taxon>
        <taxon>Omphalotaceae</taxon>
        <taxon>Lentinula</taxon>
    </lineage>
</organism>
<comment type="caution">
    <text evidence="1">The sequence shown here is derived from an EMBL/GenBank/DDBJ whole genome shotgun (WGS) entry which is preliminary data.</text>
</comment>
<reference evidence="1" key="1">
    <citation type="submission" date="2022-09" db="EMBL/GenBank/DDBJ databases">
        <title>A Global Phylogenomic Analysis of the Shiitake Genus Lentinula.</title>
        <authorList>
            <consortium name="DOE Joint Genome Institute"/>
            <person name="Sierra-Patev S."/>
            <person name="Min B."/>
            <person name="Naranjo-Ortiz M."/>
            <person name="Looney B."/>
            <person name="Konkel Z."/>
            <person name="Slot J.C."/>
            <person name="Sakamoto Y."/>
            <person name="Steenwyk J.L."/>
            <person name="Rokas A."/>
            <person name="Carro J."/>
            <person name="Camarero S."/>
            <person name="Ferreira P."/>
            <person name="Molpeceres G."/>
            <person name="Ruiz-Duenas F.J."/>
            <person name="Serrano A."/>
            <person name="Henrissat B."/>
            <person name="Drula E."/>
            <person name="Hughes K.W."/>
            <person name="Mata J.L."/>
            <person name="Ishikawa N.K."/>
            <person name="Vargas-Isla R."/>
            <person name="Ushijima S."/>
            <person name="Smith C.A."/>
            <person name="Ahrendt S."/>
            <person name="Andreopoulos W."/>
            <person name="He G."/>
            <person name="Labutti K."/>
            <person name="Lipzen A."/>
            <person name="Ng V."/>
            <person name="Riley R."/>
            <person name="Sandor L."/>
            <person name="Barry K."/>
            <person name="Martinez A.T."/>
            <person name="Xiao Y."/>
            <person name="Gibbons J.G."/>
            <person name="Terashima K."/>
            <person name="Grigoriev I.V."/>
            <person name="Hibbett D.S."/>
        </authorList>
    </citation>
    <scope>NUCLEOTIDE SEQUENCE</scope>
    <source>
        <strain evidence="1">TMI1499</strain>
    </source>
</reference>
<keyword evidence="2" id="KW-1185">Reference proteome</keyword>
<proteinExistence type="predicted"/>
<dbReference type="EMBL" id="MU797112">
    <property type="protein sequence ID" value="KAJ3803648.1"/>
    <property type="molecule type" value="Genomic_DNA"/>
</dbReference>
<evidence type="ECO:0000313" key="2">
    <source>
        <dbReference type="Proteomes" id="UP001163835"/>
    </source>
</evidence>
<feature type="non-terminal residue" evidence="1">
    <location>
        <position position="1"/>
    </location>
</feature>
<accession>A0ACC1TGA0</accession>
<sequence length="57" mass="6650">ISDQDELFVSDFWRTLNKLTGVKIKMSSFFHPKMDRLSKSSNKTINQSVTKCPRRSD</sequence>
<dbReference type="Proteomes" id="UP001163835">
    <property type="component" value="Unassembled WGS sequence"/>
</dbReference>